<dbReference type="AlphaFoldDB" id="A0A6A6DDU2"/>
<dbReference type="PANTHER" id="PTHR24320">
    <property type="entry name" value="RETINOL DEHYDROGENASE"/>
    <property type="match status" value="1"/>
</dbReference>
<dbReference type="SUPFAM" id="SSF51735">
    <property type="entry name" value="NAD(P)-binding Rossmann-fold domains"/>
    <property type="match status" value="1"/>
</dbReference>
<dbReference type="EMBL" id="ML994704">
    <property type="protein sequence ID" value="KAF2176628.1"/>
    <property type="molecule type" value="Genomic_DNA"/>
</dbReference>
<accession>A0A6A6DDU2</accession>
<dbReference type="PRINTS" id="PR00081">
    <property type="entry name" value="GDHRDH"/>
</dbReference>
<organism evidence="4 5">
    <name type="scientific">Zopfia rhizophila CBS 207.26</name>
    <dbReference type="NCBI Taxonomy" id="1314779"/>
    <lineage>
        <taxon>Eukaryota</taxon>
        <taxon>Fungi</taxon>
        <taxon>Dikarya</taxon>
        <taxon>Ascomycota</taxon>
        <taxon>Pezizomycotina</taxon>
        <taxon>Dothideomycetes</taxon>
        <taxon>Dothideomycetes incertae sedis</taxon>
        <taxon>Zopfiaceae</taxon>
        <taxon>Zopfia</taxon>
    </lineage>
</organism>
<dbReference type="InterPro" id="IPR036291">
    <property type="entry name" value="NAD(P)-bd_dom_sf"/>
</dbReference>
<proteinExistence type="inferred from homology"/>
<dbReference type="OrthoDB" id="191139at2759"/>
<keyword evidence="5" id="KW-1185">Reference proteome</keyword>
<dbReference type="GO" id="GO:0016491">
    <property type="term" value="F:oxidoreductase activity"/>
    <property type="evidence" value="ECO:0007669"/>
    <property type="project" value="UniProtKB-KW"/>
</dbReference>
<evidence type="ECO:0000256" key="3">
    <source>
        <dbReference type="RuleBase" id="RU000363"/>
    </source>
</evidence>
<dbReference type="PANTHER" id="PTHR24320:SF283">
    <property type="entry name" value="RETINOL DEHYDROGENASE 11"/>
    <property type="match status" value="1"/>
</dbReference>
<name>A0A6A6DDU2_9PEZI</name>
<gene>
    <name evidence="4" type="ORF">K469DRAFT_678418</name>
</gene>
<evidence type="ECO:0000256" key="1">
    <source>
        <dbReference type="ARBA" id="ARBA00006484"/>
    </source>
</evidence>
<keyword evidence="2" id="KW-0560">Oxidoreductase</keyword>
<reference evidence="4" key="1">
    <citation type="journal article" date="2020" name="Stud. Mycol.">
        <title>101 Dothideomycetes genomes: a test case for predicting lifestyles and emergence of pathogens.</title>
        <authorList>
            <person name="Haridas S."/>
            <person name="Albert R."/>
            <person name="Binder M."/>
            <person name="Bloem J."/>
            <person name="Labutti K."/>
            <person name="Salamov A."/>
            <person name="Andreopoulos B."/>
            <person name="Baker S."/>
            <person name="Barry K."/>
            <person name="Bills G."/>
            <person name="Bluhm B."/>
            <person name="Cannon C."/>
            <person name="Castanera R."/>
            <person name="Culley D."/>
            <person name="Daum C."/>
            <person name="Ezra D."/>
            <person name="Gonzalez J."/>
            <person name="Henrissat B."/>
            <person name="Kuo A."/>
            <person name="Liang C."/>
            <person name="Lipzen A."/>
            <person name="Lutzoni F."/>
            <person name="Magnuson J."/>
            <person name="Mondo S."/>
            <person name="Nolan M."/>
            <person name="Ohm R."/>
            <person name="Pangilinan J."/>
            <person name="Park H.-J."/>
            <person name="Ramirez L."/>
            <person name="Alfaro M."/>
            <person name="Sun H."/>
            <person name="Tritt A."/>
            <person name="Yoshinaga Y."/>
            <person name="Zwiers L.-H."/>
            <person name="Turgeon B."/>
            <person name="Goodwin S."/>
            <person name="Spatafora J."/>
            <person name="Crous P."/>
            <person name="Grigoriev I."/>
        </authorList>
    </citation>
    <scope>NUCLEOTIDE SEQUENCE</scope>
    <source>
        <strain evidence="4">CBS 207.26</strain>
    </source>
</reference>
<dbReference type="InterPro" id="IPR002347">
    <property type="entry name" value="SDR_fam"/>
</dbReference>
<evidence type="ECO:0000313" key="5">
    <source>
        <dbReference type="Proteomes" id="UP000800200"/>
    </source>
</evidence>
<sequence>MANPNFGFETTAEEVASTYADQIKGKTILVTGVSPNGLGVYTAKTLALHNPALLILAARSHSSLDSAVSAIKEVAPSCPIKPFFLDLSSIRTVRAAAAELKSWIDVPKIDILINNAAIMWSPWAVSEDGIEQQFATNHIGTWLFTNLIIEKIIAAKGRVVNVSSAGHRLSGVRFDDVNFKDGKEYKPDTAYGQSKTGNILMAISLASKLASKDVTAYSLHPGVIWTNLGRHTPLETLQKRGIMDENGKLIEGGGGYKWKSHSQGSATTLVAALDPNIVDRSGAYLCDCKVDHNGIMEPYAFDKENAERLWQLSEKLVGEKFEF</sequence>
<evidence type="ECO:0000256" key="2">
    <source>
        <dbReference type="ARBA" id="ARBA00023002"/>
    </source>
</evidence>
<protein>
    <submittedName>
        <fullName evidence="4">NAD(P)-binding protein</fullName>
    </submittedName>
</protein>
<evidence type="ECO:0000313" key="4">
    <source>
        <dbReference type="EMBL" id="KAF2176628.1"/>
    </source>
</evidence>
<dbReference type="Pfam" id="PF00106">
    <property type="entry name" value="adh_short"/>
    <property type="match status" value="1"/>
</dbReference>
<dbReference type="PRINTS" id="PR00080">
    <property type="entry name" value="SDRFAMILY"/>
</dbReference>
<dbReference type="Proteomes" id="UP000800200">
    <property type="component" value="Unassembled WGS sequence"/>
</dbReference>
<comment type="similarity">
    <text evidence="1 3">Belongs to the short-chain dehydrogenases/reductases (SDR) family.</text>
</comment>
<dbReference type="Gene3D" id="3.40.50.720">
    <property type="entry name" value="NAD(P)-binding Rossmann-like Domain"/>
    <property type="match status" value="1"/>
</dbReference>